<reference evidence="4 5" key="1">
    <citation type="submission" date="2018-11" db="EMBL/GenBank/DDBJ databases">
        <authorList>
            <person name="Huo Y."/>
        </authorList>
    </citation>
    <scope>NUCLEOTIDE SEQUENCE [LARGE SCALE GENOMIC DNA]</scope>
    <source>
        <strain evidence="4 5">DSM 30132</strain>
    </source>
</reference>
<evidence type="ECO:0000256" key="2">
    <source>
        <dbReference type="SAM" id="MobiDB-lite"/>
    </source>
</evidence>
<keyword evidence="6" id="KW-1185">Reference proteome</keyword>
<gene>
    <name evidence="4" type="ORF">EFD55_18800</name>
    <name evidence="3" type="ORF">FHS26_003750</name>
</gene>
<evidence type="ECO:0000313" key="6">
    <source>
        <dbReference type="Proteomes" id="UP000518315"/>
    </source>
</evidence>
<dbReference type="RefSeq" id="WP_125846527.1">
    <property type="nucleotide sequence ID" value="NZ_JACHXH010000012.1"/>
</dbReference>
<name>A0A3R9BX97_9HYPH</name>
<evidence type="ECO:0000256" key="1">
    <source>
        <dbReference type="SAM" id="Coils"/>
    </source>
</evidence>
<dbReference type="Proteomes" id="UP000518315">
    <property type="component" value="Unassembled WGS sequence"/>
</dbReference>
<feature type="coiled-coil region" evidence="1">
    <location>
        <begin position="97"/>
        <end position="127"/>
    </location>
</feature>
<accession>A0A3R9BX97</accession>
<feature type="compositionally biased region" description="Basic residues" evidence="2">
    <location>
        <begin position="25"/>
        <end position="34"/>
    </location>
</feature>
<evidence type="ECO:0000313" key="3">
    <source>
        <dbReference type="EMBL" id="MBB3136003.1"/>
    </source>
</evidence>
<evidence type="ECO:0000313" key="5">
    <source>
        <dbReference type="Proteomes" id="UP000277279"/>
    </source>
</evidence>
<protein>
    <recommendedName>
        <fullName evidence="7">SyrB-like regulator</fullName>
    </recommendedName>
</protein>
<evidence type="ECO:0000313" key="4">
    <source>
        <dbReference type="EMBL" id="RSB75861.1"/>
    </source>
</evidence>
<dbReference type="AlphaFoldDB" id="A0A3R9BX97"/>
<sequence>MAEENNAAPAVAVGVAAPVETPPVKKTRAPRQKKAVAAPADVPSQAAAAPSDSVKAASGRGRKAKAVVAKPEAAAKATRAKRRPKAVPQPQPTPVAVLDEIEDLIKLEEENQRLRKLLAEKLRNENADLRRRLDRV</sequence>
<feature type="region of interest" description="Disordered" evidence="2">
    <location>
        <begin position="1"/>
        <end position="94"/>
    </location>
</feature>
<proteinExistence type="predicted"/>
<comment type="caution">
    <text evidence="4">The sequence shown here is derived from an EMBL/GenBank/DDBJ whole genome shotgun (WGS) entry which is preliminary data.</text>
</comment>
<reference evidence="3 6" key="2">
    <citation type="submission" date="2020-08" db="EMBL/GenBank/DDBJ databases">
        <title>Genomic Encyclopedia of Type Strains, Phase III (KMG-III): the genomes of soil and plant-associated and newly described type strains.</title>
        <authorList>
            <person name="Whitman W."/>
        </authorList>
    </citation>
    <scope>NUCLEOTIDE SEQUENCE [LARGE SCALE GENOMIC DNA]</scope>
    <source>
        <strain evidence="3 6">CECT 4113</strain>
    </source>
</reference>
<feature type="compositionally biased region" description="Low complexity" evidence="2">
    <location>
        <begin position="66"/>
        <end position="77"/>
    </location>
</feature>
<feature type="compositionally biased region" description="Low complexity" evidence="2">
    <location>
        <begin position="35"/>
        <end position="59"/>
    </location>
</feature>
<feature type="compositionally biased region" description="Low complexity" evidence="2">
    <location>
        <begin position="1"/>
        <end position="24"/>
    </location>
</feature>
<keyword evidence="1" id="KW-0175">Coiled coil</keyword>
<dbReference type="Proteomes" id="UP000277279">
    <property type="component" value="Unassembled WGS sequence"/>
</dbReference>
<evidence type="ECO:0008006" key="7">
    <source>
        <dbReference type="Google" id="ProtNLM"/>
    </source>
</evidence>
<organism evidence="4 5">
    <name type="scientific">Rhizobium pisi</name>
    <dbReference type="NCBI Taxonomy" id="574561"/>
    <lineage>
        <taxon>Bacteria</taxon>
        <taxon>Pseudomonadati</taxon>
        <taxon>Pseudomonadota</taxon>
        <taxon>Alphaproteobacteria</taxon>
        <taxon>Hyphomicrobiales</taxon>
        <taxon>Rhizobiaceae</taxon>
        <taxon>Rhizobium/Agrobacterium group</taxon>
        <taxon>Rhizobium</taxon>
    </lineage>
</organism>
<dbReference type="EMBL" id="RJJT01000012">
    <property type="protein sequence ID" value="RSB75861.1"/>
    <property type="molecule type" value="Genomic_DNA"/>
</dbReference>
<dbReference type="EMBL" id="JACHXH010000012">
    <property type="protein sequence ID" value="MBB3136003.1"/>
    <property type="molecule type" value="Genomic_DNA"/>
</dbReference>